<name>A0AA48L8E8_9TREE</name>
<evidence type="ECO:0000256" key="10">
    <source>
        <dbReference type="ARBA" id="ARBA00023242"/>
    </source>
</evidence>
<dbReference type="SUPFAM" id="SSF51182">
    <property type="entry name" value="RmlC-like cupins"/>
    <property type="match status" value="1"/>
</dbReference>
<dbReference type="HAMAP" id="MF_03154">
    <property type="entry name" value="Salvage_MtnD_euk"/>
    <property type="match status" value="1"/>
</dbReference>
<dbReference type="Pfam" id="PF03079">
    <property type="entry name" value="ARD"/>
    <property type="match status" value="1"/>
</dbReference>
<dbReference type="KEGG" id="ccac:CcaHIS019_0603630"/>
<feature type="binding site" evidence="11">
    <location>
        <position position="87"/>
    </location>
    <ligand>
        <name>Ni(2+)</name>
        <dbReference type="ChEBI" id="CHEBI:49786"/>
        <note>for nickel-dependent acireductone dioxygenase activity</note>
    </ligand>
</feature>
<evidence type="ECO:0000256" key="8">
    <source>
        <dbReference type="ARBA" id="ARBA00023004"/>
    </source>
</evidence>
<dbReference type="InterPro" id="IPR011051">
    <property type="entry name" value="RmlC_Cupin_sf"/>
</dbReference>
<evidence type="ECO:0000256" key="2">
    <source>
        <dbReference type="ARBA" id="ARBA00022490"/>
    </source>
</evidence>
<feature type="binding site" evidence="11">
    <location>
        <position position="93"/>
    </location>
    <ligand>
        <name>Fe(2+)</name>
        <dbReference type="ChEBI" id="CHEBI:29033"/>
        <note>for iron-dependent acireductone dioxygenase activity</note>
    </ligand>
</feature>
<reference evidence="12" key="1">
    <citation type="journal article" date="2023" name="BMC Genomics">
        <title>Chromosome-level genome assemblies of Cutaneotrichosporon spp. (Trichosporonales, Basidiomycota) reveal imbalanced evolution between nucleotide sequences and chromosome synteny.</title>
        <authorList>
            <person name="Kobayashi Y."/>
            <person name="Kayamori A."/>
            <person name="Aoki K."/>
            <person name="Shiwa Y."/>
            <person name="Matsutani M."/>
            <person name="Fujita N."/>
            <person name="Sugita T."/>
            <person name="Iwasaki W."/>
            <person name="Tanaka N."/>
            <person name="Takashima M."/>
        </authorList>
    </citation>
    <scope>NUCLEOTIDE SEQUENCE</scope>
    <source>
        <strain evidence="12">HIS019</strain>
    </source>
</reference>
<keyword evidence="13" id="KW-1185">Reference proteome</keyword>
<dbReference type="InterPro" id="IPR027496">
    <property type="entry name" value="ARD_euk"/>
</dbReference>
<dbReference type="Gene3D" id="2.60.120.10">
    <property type="entry name" value="Jelly Rolls"/>
    <property type="match status" value="1"/>
</dbReference>
<dbReference type="EC" id="1.13.11.53" evidence="11"/>
<dbReference type="GO" id="GO:0010308">
    <property type="term" value="F:acireductone dioxygenase (Ni2+-requiring) activity"/>
    <property type="evidence" value="ECO:0007669"/>
    <property type="project" value="UniProtKB-UniRule"/>
</dbReference>
<dbReference type="EC" id="1.13.11.54" evidence="11"/>
<dbReference type="PANTHER" id="PTHR23418">
    <property type="entry name" value="ACIREDUCTONE DIOXYGENASE"/>
    <property type="match status" value="1"/>
</dbReference>
<dbReference type="GO" id="GO:0005737">
    <property type="term" value="C:cytoplasm"/>
    <property type="evidence" value="ECO:0007669"/>
    <property type="project" value="UniProtKB-SubCell"/>
</dbReference>
<dbReference type="CDD" id="cd02232">
    <property type="entry name" value="cupin_ARD"/>
    <property type="match status" value="1"/>
</dbReference>
<keyword evidence="8 11" id="KW-0408">Iron</keyword>
<keyword evidence="2 11" id="KW-0963">Cytoplasm</keyword>
<evidence type="ECO:0000256" key="1">
    <source>
        <dbReference type="ARBA" id="ARBA00000428"/>
    </source>
</evidence>
<dbReference type="GO" id="GO:0016151">
    <property type="term" value="F:nickel cation binding"/>
    <property type="evidence" value="ECO:0007669"/>
    <property type="project" value="UniProtKB-UniRule"/>
</dbReference>
<dbReference type="InterPro" id="IPR004313">
    <property type="entry name" value="ARD"/>
</dbReference>
<keyword evidence="7 11" id="KW-0560">Oxidoreductase</keyword>
<keyword evidence="10 11" id="KW-0539">Nucleus</keyword>
<dbReference type="EMBL" id="AP028217">
    <property type="protein sequence ID" value="BEI93904.1"/>
    <property type="molecule type" value="Genomic_DNA"/>
</dbReference>
<dbReference type="GO" id="GO:0019509">
    <property type="term" value="P:L-methionine salvage from methylthioadenosine"/>
    <property type="evidence" value="ECO:0007669"/>
    <property type="project" value="UniProtKB-UniRule"/>
</dbReference>
<keyword evidence="9 11" id="KW-0486">Methionine biosynthesis</keyword>
<dbReference type="PANTHER" id="PTHR23418:SF0">
    <property type="entry name" value="ACIREDUCTONE DIOXYGENASE"/>
    <property type="match status" value="1"/>
</dbReference>
<evidence type="ECO:0000256" key="5">
    <source>
        <dbReference type="ARBA" id="ARBA00022723"/>
    </source>
</evidence>
<dbReference type="GO" id="GO:0005634">
    <property type="term" value="C:nucleus"/>
    <property type="evidence" value="ECO:0007669"/>
    <property type="project" value="UniProtKB-SubCell"/>
</dbReference>
<keyword evidence="4 11" id="KW-0028">Amino-acid biosynthesis</keyword>
<protein>
    <recommendedName>
        <fullName evidence="11">Acireductone dioxygenase</fullName>
    </recommendedName>
    <alternativeName>
        <fullName evidence="11">Acireductone dioxygenase (Fe(2+)-requiring)</fullName>
        <shortName evidence="11">ARD'</shortName>
        <shortName evidence="11">Fe-ARD</shortName>
        <ecNumber evidence="11">1.13.11.54</ecNumber>
    </alternativeName>
    <alternativeName>
        <fullName evidence="11">Acireductone dioxygenase (Ni(2+)-requiring)</fullName>
        <shortName evidence="11">ARD</shortName>
        <shortName evidence="11">Ni-ARD</shortName>
        <ecNumber evidence="11">1.13.11.53</ecNumber>
    </alternativeName>
</protein>
<keyword evidence="6 11" id="KW-0223">Dioxygenase</keyword>
<dbReference type="GO" id="GO:0005506">
    <property type="term" value="F:iron ion binding"/>
    <property type="evidence" value="ECO:0007669"/>
    <property type="project" value="UniProtKB-UniRule"/>
</dbReference>
<comment type="catalytic activity">
    <reaction evidence="11">
        <text>1,2-dihydroxy-5-(methylsulfanyl)pent-1-en-3-one + O2 = 3-(methylsulfanyl)propanoate + CO + formate + 2 H(+)</text>
        <dbReference type="Rhea" id="RHEA:14161"/>
        <dbReference type="ChEBI" id="CHEBI:15378"/>
        <dbReference type="ChEBI" id="CHEBI:15379"/>
        <dbReference type="ChEBI" id="CHEBI:15740"/>
        <dbReference type="ChEBI" id="CHEBI:17245"/>
        <dbReference type="ChEBI" id="CHEBI:49016"/>
        <dbReference type="ChEBI" id="CHEBI:49252"/>
        <dbReference type="EC" id="1.13.11.53"/>
    </reaction>
</comment>
<evidence type="ECO:0000256" key="11">
    <source>
        <dbReference type="HAMAP-Rule" id="MF_03154"/>
    </source>
</evidence>
<dbReference type="AlphaFoldDB" id="A0AA48L8E8"/>
<evidence type="ECO:0000256" key="6">
    <source>
        <dbReference type="ARBA" id="ARBA00022964"/>
    </source>
</evidence>
<gene>
    <name evidence="11 12" type="primary">ADI1</name>
    <name evidence="12" type="ORF">CcaverHIS019_0603630</name>
</gene>
<feature type="binding site" evidence="11">
    <location>
        <position position="139"/>
    </location>
    <ligand>
        <name>Fe(2+)</name>
        <dbReference type="ChEBI" id="CHEBI:29033"/>
        <note>for iron-dependent acireductone dioxygenase activity</note>
    </ligand>
</feature>
<feature type="binding site" evidence="11">
    <location>
        <position position="93"/>
    </location>
    <ligand>
        <name>Ni(2+)</name>
        <dbReference type="ChEBI" id="CHEBI:49786"/>
        <note>for nickel-dependent acireductone dioxygenase activity</note>
    </ligand>
</feature>
<comment type="cofactor">
    <cofactor evidence="11">
        <name>Fe(2+)</name>
        <dbReference type="ChEBI" id="CHEBI:29033"/>
    </cofactor>
    <cofactor evidence="11">
        <name>Ni(2+)</name>
        <dbReference type="ChEBI" id="CHEBI:49786"/>
    </cofactor>
    <text evidence="11">Binds either 1 Fe or Ni cation per monomer. Iron-binding promotes an acireductone dioxygenase reaction producing 2-keto-4-methylthiobutyrate, while nickel-binding promotes an acireductone dioxygenase reaction producing 3-(methylsulfanyl)propanoate.</text>
</comment>
<evidence type="ECO:0000313" key="12">
    <source>
        <dbReference type="EMBL" id="BEI93904.1"/>
    </source>
</evidence>
<evidence type="ECO:0000256" key="7">
    <source>
        <dbReference type="ARBA" id="ARBA00023002"/>
    </source>
</evidence>
<evidence type="ECO:0000256" key="4">
    <source>
        <dbReference type="ARBA" id="ARBA00022605"/>
    </source>
</evidence>
<feature type="binding site" evidence="11">
    <location>
        <position position="87"/>
    </location>
    <ligand>
        <name>Fe(2+)</name>
        <dbReference type="ChEBI" id="CHEBI:29033"/>
        <note>for iron-dependent acireductone dioxygenase activity</note>
    </ligand>
</feature>
<feature type="binding site" evidence="11">
    <location>
        <position position="139"/>
    </location>
    <ligand>
        <name>Ni(2+)</name>
        <dbReference type="ChEBI" id="CHEBI:49786"/>
        <note>for nickel-dependent acireductone dioxygenase activity</note>
    </ligand>
</feature>
<dbReference type="InterPro" id="IPR014710">
    <property type="entry name" value="RmlC-like_jellyroll"/>
</dbReference>
<dbReference type="Proteomes" id="UP001233271">
    <property type="component" value="Chromosome 6"/>
</dbReference>
<feature type="binding site" evidence="11">
    <location>
        <position position="89"/>
    </location>
    <ligand>
        <name>Fe(2+)</name>
        <dbReference type="ChEBI" id="CHEBI:29033"/>
        <note>for iron-dependent acireductone dioxygenase activity</note>
    </ligand>
</feature>
<comment type="catalytic activity">
    <reaction evidence="1 11">
        <text>1,2-dihydroxy-5-(methylsulfanyl)pent-1-en-3-one + O2 = 4-methylsulfanyl-2-oxobutanoate + formate + 2 H(+)</text>
        <dbReference type="Rhea" id="RHEA:24504"/>
        <dbReference type="ChEBI" id="CHEBI:15378"/>
        <dbReference type="ChEBI" id="CHEBI:15379"/>
        <dbReference type="ChEBI" id="CHEBI:15740"/>
        <dbReference type="ChEBI" id="CHEBI:16723"/>
        <dbReference type="ChEBI" id="CHEBI:49252"/>
        <dbReference type="EC" id="1.13.11.54"/>
    </reaction>
</comment>
<comment type="similarity">
    <text evidence="11">Belongs to the acireductone dioxygenase (ARD) family.</text>
</comment>
<organism evidence="12 13">
    <name type="scientific">Cutaneotrichosporon cavernicola</name>
    <dbReference type="NCBI Taxonomy" id="279322"/>
    <lineage>
        <taxon>Eukaryota</taxon>
        <taxon>Fungi</taxon>
        <taxon>Dikarya</taxon>
        <taxon>Basidiomycota</taxon>
        <taxon>Agaricomycotina</taxon>
        <taxon>Tremellomycetes</taxon>
        <taxon>Trichosporonales</taxon>
        <taxon>Trichosporonaceae</taxon>
        <taxon>Cutaneotrichosporon</taxon>
    </lineage>
</organism>
<evidence type="ECO:0000313" key="13">
    <source>
        <dbReference type="Proteomes" id="UP001233271"/>
    </source>
</evidence>
<sequence length="188" mass="21759">MRAFYYDELPGDQRLMHDSGQAVSQQTLSDLGVLYHKIPIDAEGTWKQSIDKFAQTRGYKNRDQINVTPRGLGESYEAKIKMFFDEHLHDDEEIRYILDGSGFFDVRGKLGLAYSADDWWSHYGRQEVDPDPPRAGIYHRFTVDEGNDITAMRLFQDEPKWTPYSRAEDGTDTRESRHEYVRSVAVAA</sequence>
<dbReference type="GeneID" id="85497774"/>
<keyword evidence="3 11" id="KW-0533">Nickel</keyword>
<comment type="subcellular location">
    <subcellularLocation>
        <location evidence="11">Cytoplasm</location>
    </subcellularLocation>
    <subcellularLocation>
        <location evidence="11">Nucleus</location>
    </subcellularLocation>
</comment>
<dbReference type="RefSeq" id="XP_060459169.1">
    <property type="nucleotide sequence ID" value="XM_060602813.1"/>
</dbReference>
<keyword evidence="5 11" id="KW-0479">Metal-binding</keyword>
<comment type="pathway">
    <text evidence="11">Amino-acid biosynthesis; L-methionine biosynthesis via salvage pathway; L-methionine from S-methyl-5-thio-alpha-D-ribose 1-phosphate: step 5/6.</text>
</comment>
<feature type="binding site" evidence="11">
    <location>
        <position position="89"/>
    </location>
    <ligand>
        <name>Ni(2+)</name>
        <dbReference type="ChEBI" id="CHEBI:49786"/>
        <note>for nickel-dependent acireductone dioxygenase activity</note>
    </ligand>
</feature>
<proteinExistence type="inferred from homology"/>
<evidence type="ECO:0000256" key="3">
    <source>
        <dbReference type="ARBA" id="ARBA00022596"/>
    </source>
</evidence>
<accession>A0AA48L8E8</accession>
<comment type="function">
    <text evidence="11">Catalyzes 2 different reactions between oxygen and the acireductone 1,2-dihydroxy-3-keto-5-methylthiopentene (DHK-MTPene) depending upon the metal bound in the active site. Fe-containing acireductone dioxygenase (Fe-ARD) produces formate and 2-keto-4-methylthiobutyrate (KMTB), the alpha-ketoacid precursor of methionine in the methionine recycle pathway. Ni-containing acireductone dioxygenase (Ni-ARD) produces methylthiopropionate, carbon monoxide and formate, and does not lie on the methionine recycle pathway.</text>
</comment>
<dbReference type="GO" id="GO:0010309">
    <property type="term" value="F:acireductone dioxygenase [iron(II)-requiring] activity"/>
    <property type="evidence" value="ECO:0007669"/>
    <property type="project" value="UniProtKB-UniRule"/>
</dbReference>
<evidence type="ECO:0000256" key="9">
    <source>
        <dbReference type="ARBA" id="ARBA00023167"/>
    </source>
</evidence>